<dbReference type="Pfam" id="PF00071">
    <property type="entry name" value="Ras"/>
    <property type="match status" value="1"/>
</dbReference>
<dbReference type="PROSITE" id="PS51419">
    <property type="entry name" value="RAB"/>
    <property type="match status" value="1"/>
</dbReference>
<dbReference type="SUPFAM" id="SSF52540">
    <property type="entry name" value="P-loop containing nucleoside triphosphate hydrolases"/>
    <property type="match status" value="1"/>
</dbReference>
<dbReference type="EMBL" id="JAOAOG010000295">
    <property type="protein sequence ID" value="KAJ6232134.1"/>
    <property type="molecule type" value="Genomic_DNA"/>
</dbReference>
<sequence length="184" mass="21491">MNNYRFVLKYIIVGAMGSGKSSTLCRFIEDEFMDKEYFEEQPILQSFLSLDFIKCFIQLLFKNFKKENRESLNESKIWLQDAKKYCRSETFFIIIGNKIDFTEREVTYEEGNKFAEENGLEYIETSAKTGQNVSDVFLNTASRIYRNLSEGTWKLKTMETIDEGKLKQDKQTEESENPKSGGCC</sequence>
<feature type="compositionally biased region" description="Basic and acidic residues" evidence="1">
    <location>
        <begin position="165"/>
        <end position="177"/>
    </location>
</feature>
<accession>A0ABQ8XI01</accession>
<proteinExistence type="predicted"/>
<dbReference type="PANTHER" id="PTHR47979">
    <property type="entry name" value="DRAB11-RELATED"/>
    <property type="match status" value="1"/>
</dbReference>
<protein>
    <submittedName>
        <fullName evidence="2">Rab2a</fullName>
    </submittedName>
</protein>
<evidence type="ECO:0000256" key="1">
    <source>
        <dbReference type="SAM" id="MobiDB-lite"/>
    </source>
</evidence>
<gene>
    <name evidence="2" type="ORF">M0813_05289</name>
</gene>
<evidence type="ECO:0000313" key="2">
    <source>
        <dbReference type="EMBL" id="KAJ6232134.1"/>
    </source>
</evidence>
<feature type="region of interest" description="Disordered" evidence="1">
    <location>
        <begin position="165"/>
        <end position="184"/>
    </location>
</feature>
<dbReference type="Proteomes" id="UP001150062">
    <property type="component" value="Unassembled WGS sequence"/>
</dbReference>
<name>A0ABQ8XI01_9EUKA</name>
<dbReference type="InterPro" id="IPR050209">
    <property type="entry name" value="Rab_GTPases_membrane_traffic"/>
</dbReference>
<dbReference type="InterPro" id="IPR001806">
    <property type="entry name" value="Small_GTPase"/>
</dbReference>
<dbReference type="CDD" id="cd00154">
    <property type="entry name" value="Rab"/>
    <property type="match status" value="1"/>
</dbReference>
<evidence type="ECO:0000313" key="3">
    <source>
        <dbReference type="Proteomes" id="UP001150062"/>
    </source>
</evidence>
<dbReference type="SMART" id="SM00173">
    <property type="entry name" value="RAS"/>
    <property type="match status" value="1"/>
</dbReference>
<keyword evidence="3" id="KW-1185">Reference proteome</keyword>
<dbReference type="Gene3D" id="3.40.50.300">
    <property type="entry name" value="P-loop containing nucleotide triphosphate hydrolases"/>
    <property type="match status" value="1"/>
</dbReference>
<reference evidence="2" key="1">
    <citation type="submission" date="2022-08" db="EMBL/GenBank/DDBJ databases">
        <title>Novel sulfate-reducing endosymbionts in the free-living metamonad Anaeramoeba.</title>
        <authorList>
            <person name="Jerlstrom-Hultqvist J."/>
            <person name="Cepicka I."/>
            <person name="Gallot-Lavallee L."/>
            <person name="Salas-Leiva D."/>
            <person name="Curtis B.A."/>
            <person name="Zahonova K."/>
            <person name="Pipaliya S."/>
            <person name="Dacks J."/>
            <person name="Roger A.J."/>
        </authorList>
    </citation>
    <scope>NUCLEOTIDE SEQUENCE</scope>
    <source>
        <strain evidence="2">Schooner1</strain>
    </source>
</reference>
<dbReference type="InterPro" id="IPR027417">
    <property type="entry name" value="P-loop_NTPase"/>
</dbReference>
<organism evidence="2 3">
    <name type="scientific">Anaeramoeba flamelloides</name>
    <dbReference type="NCBI Taxonomy" id="1746091"/>
    <lineage>
        <taxon>Eukaryota</taxon>
        <taxon>Metamonada</taxon>
        <taxon>Anaeramoebidae</taxon>
        <taxon>Anaeramoeba</taxon>
    </lineage>
</organism>
<comment type="caution">
    <text evidence="2">The sequence shown here is derived from an EMBL/GenBank/DDBJ whole genome shotgun (WGS) entry which is preliminary data.</text>
</comment>
<dbReference type="SMART" id="SM00175">
    <property type="entry name" value="RAB"/>
    <property type="match status" value="1"/>
</dbReference>